<dbReference type="PaxDb" id="3218-PP1S45_37V6.1"/>
<organism evidence="1">
    <name type="scientific">Physcomitrium patens</name>
    <name type="common">Spreading-leaved earth moss</name>
    <name type="synonym">Physcomitrella patens</name>
    <dbReference type="NCBI Taxonomy" id="3218"/>
    <lineage>
        <taxon>Eukaryota</taxon>
        <taxon>Viridiplantae</taxon>
        <taxon>Streptophyta</taxon>
        <taxon>Embryophyta</taxon>
        <taxon>Bryophyta</taxon>
        <taxon>Bryophytina</taxon>
        <taxon>Bryopsida</taxon>
        <taxon>Funariidae</taxon>
        <taxon>Funariales</taxon>
        <taxon>Funariaceae</taxon>
        <taxon>Physcomitrium</taxon>
    </lineage>
</organism>
<sequence length="476" mass="52133">MTLTLLELLGSAGQVEDGAARVDVESSWCTAVRRLNPSMATPSEPPSKKGVAKKPHGVADTYFEDLMMRESGAWQMRCPNAEEDRVVAELKKKLGNLGDFSKEEFVAMTRPVLESAARADGNAEGAKASGRDDEAMEVADAEFSYLRVLRKVGPHIGRKLLASIVRCSLGLQFWGALKVLLELGLVTSASHPDLVQKLVEHRKADFLCLCFYHVLDLTPSDLMIGLKFLLEITPASGRSFEVVRQGWRRAACDAIDLAARRKENVRMSEYRLRDALGIVPAEGEGASGAAAASEREKRKYEKLVSRKNVAVAYAVAMAVAVDGFEGWETCLHALVASGQDEAVLAAIVAELDTSEAVQLLQYVRKWLDRYSGRLCSNPLPRGESMDSIYRVPSSQQVLQWVSMVLDGQYTKCVLSPKFLPELRAIQGSVQSVVAIGRKLTPLLGVVEHLRAMHALPARGQDSVANADYTIEYLDIS</sequence>
<dbReference type="OrthoDB" id="783877at2759"/>
<evidence type="ECO:0000313" key="1">
    <source>
        <dbReference type="EMBL" id="PNR61738.1"/>
    </source>
</evidence>
<dbReference type="EnsemblPlants" id="Pp3c1_3850V3.1">
    <property type="protein sequence ID" value="PAC:32968853.CDS.1"/>
    <property type="gene ID" value="Pp3c1_3850"/>
</dbReference>
<reference evidence="1 4" key="1">
    <citation type="journal article" date="2008" name="Science">
        <title>The Physcomitrella genome reveals evolutionary insights into the conquest of land by plants.</title>
        <authorList>
            <person name="Rensing S."/>
            <person name="Lang D."/>
            <person name="Zimmer A."/>
            <person name="Terry A."/>
            <person name="Salamov A."/>
            <person name="Shapiro H."/>
            <person name="Nishiyama T."/>
            <person name="Perroud P.-F."/>
            <person name="Lindquist E."/>
            <person name="Kamisugi Y."/>
            <person name="Tanahashi T."/>
            <person name="Sakakibara K."/>
            <person name="Fujita T."/>
            <person name="Oishi K."/>
            <person name="Shin-I T."/>
            <person name="Kuroki Y."/>
            <person name="Toyoda A."/>
            <person name="Suzuki Y."/>
            <person name="Hashimoto A."/>
            <person name="Yamaguchi K."/>
            <person name="Sugano A."/>
            <person name="Kohara Y."/>
            <person name="Fujiyama A."/>
            <person name="Anterola A."/>
            <person name="Aoki S."/>
            <person name="Ashton N."/>
            <person name="Barbazuk W.B."/>
            <person name="Barker E."/>
            <person name="Bennetzen J."/>
            <person name="Bezanilla M."/>
            <person name="Blankenship R."/>
            <person name="Cho S.H."/>
            <person name="Dutcher S."/>
            <person name="Estelle M."/>
            <person name="Fawcett J.A."/>
            <person name="Gundlach H."/>
            <person name="Hanada K."/>
            <person name="Heyl A."/>
            <person name="Hicks K.A."/>
            <person name="Hugh J."/>
            <person name="Lohr M."/>
            <person name="Mayer K."/>
            <person name="Melkozernov A."/>
            <person name="Murata T."/>
            <person name="Nelson D."/>
            <person name="Pils B."/>
            <person name="Prigge M."/>
            <person name="Reiss B."/>
            <person name="Renner T."/>
            <person name="Rombauts S."/>
            <person name="Rushton P."/>
            <person name="Sanderfoot A."/>
            <person name="Schween G."/>
            <person name="Shiu S.-H."/>
            <person name="Stueber K."/>
            <person name="Theodoulou F.L."/>
            <person name="Tu H."/>
            <person name="Van de Peer Y."/>
            <person name="Verrier P.J."/>
            <person name="Waters E."/>
            <person name="Wood A."/>
            <person name="Yang L."/>
            <person name="Cove D."/>
            <person name="Cuming A."/>
            <person name="Hasebe M."/>
            <person name="Lucas S."/>
            <person name="Mishler D.B."/>
            <person name="Reski R."/>
            <person name="Grigoriev I."/>
            <person name="Quatrano R.S."/>
            <person name="Boore J.L."/>
        </authorList>
    </citation>
    <scope>NUCLEOTIDE SEQUENCE [LARGE SCALE GENOMIC DNA]</scope>
    <source>
        <strain evidence="3 4">cv. Gransden 2004</strain>
    </source>
</reference>
<keyword evidence="4" id="KW-1185">Reference proteome</keyword>
<dbReference type="Gramene" id="Pp3c1_3820V3.1">
    <property type="protein sequence ID" value="PAC:32966736.CDS.1"/>
    <property type="gene ID" value="Pp3c1_3820"/>
</dbReference>
<gene>
    <name evidence="3" type="primary">LOC112286694</name>
    <name evidence="1" type="ORF">PHYPA_000161</name>
    <name evidence="2" type="ORF">PHYPA_000163</name>
</gene>
<dbReference type="AlphaFoldDB" id="A0A2K1L6T2"/>
<dbReference type="RefSeq" id="XP_024384644.1">
    <property type="nucleotide sequence ID" value="XM_024528876.2"/>
</dbReference>
<proteinExistence type="predicted"/>
<dbReference type="EnsemblPlants" id="Pp3c1_3820V3.1">
    <property type="protein sequence ID" value="PAC:32966736.CDS.1"/>
    <property type="gene ID" value="Pp3c1_3820"/>
</dbReference>
<dbReference type="GeneID" id="112286694"/>
<dbReference type="EMBL" id="ABEU02000001">
    <property type="protein sequence ID" value="PNR61740.1"/>
    <property type="molecule type" value="Genomic_DNA"/>
</dbReference>
<dbReference type="EnsemblPlants" id="Pp3c1_3820V3.2">
    <property type="protein sequence ID" value="PAC:32966737.CDS.1"/>
    <property type="gene ID" value="Pp3c1_3820"/>
</dbReference>
<evidence type="ECO:0000313" key="2">
    <source>
        <dbReference type="EMBL" id="PNR61740.1"/>
    </source>
</evidence>
<dbReference type="Gramene" id="Pp3c1_3850V3.2">
    <property type="protein sequence ID" value="PAC:32968854.CDS.1"/>
    <property type="gene ID" value="Pp3c1_3850"/>
</dbReference>
<name>A0A2K1L6T2_PHYPA</name>
<reference evidence="1 4" key="2">
    <citation type="journal article" date="2018" name="Plant J.">
        <title>The Physcomitrella patens chromosome-scale assembly reveals moss genome structure and evolution.</title>
        <authorList>
            <person name="Lang D."/>
            <person name="Ullrich K.K."/>
            <person name="Murat F."/>
            <person name="Fuchs J."/>
            <person name="Jenkins J."/>
            <person name="Haas F.B."/>
            <person name="Piednoel M."/>
            <person name="Gundlach H."/>
            <person name="Van Bel M."/>
            <person name="Meyberg R."/>
            <person name="Vives C."/>
            <person name="Morata J."/>
            <person name="Symeonidi A."/>
            <person name="Hiss M."/>
            <person name="Muchero W."/>
            <person name="Kamisugi Y."/>
            <person name="Saleh O."/>
            <person name="Blanc G."/>
            <person name="Decker E.L."/>
            <person name="van Gessel N."/>
            <person name="Grimwood J."/>
            <person name="Hayes R.D."/>
            <person name="Graham S.W."/>
            <person name="Gunter L.E."/>
            <person name="McDaniel S.F."/>
            <person name="Hoernstein S.N.W."/>
            <person name="Larsson A."/>
            <person name="Li F.W."/>
            <person name="Perroud P.F."/>
            <person name="Phillips J."/>
            <person name="Ranjan P."/>
            <person name="Rokshar D.S."/>
            <person name="Rothfels C.J."/>
            <person name="Schneider L."/>
            <person name="Shu S."/>
            <person name="Stevenson D.W."/>
            <person name="Thummler F."/>
            <person name="Tillich M."/>
            <person name="Villarreal Aguilar J.C."/>
            <person name="Widiez T."/>
            <person name="Wong G.K."/>
            <person name="Wymore A."/>
            <person name="Zhang Y."/>
            <person name="Zimmer A.D."/>
            <person name="Quatrano R.S."/>
            <person name="Mayer K.F.X."/>
            <person name="Goodstein D."/>
            <person name="Casacuberta J.M."/>
            <person name="Vandepoele K."/>
            <person name="Reski R."/>
            <person name="Cuming A.C."/>
            <person name="Tuskan G.A."/>
            <person name="Maumus F."/>
            <person name="Salse J."/>
            <person name="Schmutz J."/>
            <person name="Rensing S.A."/>
        </authorList>
    </citation>
    <scope>NUCLEOTIDE SEQUENCE [LARGE SCALE GENOMIC DNA]</scope>
    <source>
        <strain evidence="3 4">cv. Gransden 2004</strain>
    </source>
</reference>
<dbReference type="Gramene" id="Pp3c1_3850V3.1">
    <property type="protein sequence ID" value="PAC:32968853.CDS.1"/>
    <property type="gene ID" value="Pp3c1_3850"/>
</dbReference>
<dbReference type="PANTHER" id="PTHR37181:SF1">
    <property type="entry name" value="F6A14.6 PROTEIN"/>
    <property type="match status" value="1"/>
</dbReference>
<dbReference type="EnsemblPlants" id="Pp3c1_3850V3.2">
    <property type="protein sequence ID" value="PAC:32968854.CDS.1"/>
    <property type="gene ID" value="Pp3c1_3850"/>
</dbReference>
<accession>A0A2K1L6T2</accession>
<dbReference type="OMA" id="CPPKDSY"/>
<dbReference type="Gramene" id="Pp3c1_3820V3.2">
    <property type="protein sequence ID" value="PAC:32966737.CDS.1"/>
    <property type="gene ID" value="Pp3c1_3820"/>
</dbReference>
<dbReference type="EMBL" id="ABEU02000001">
    <property type="protein sequence ID" value="PNR61738.1"/>
    <property type="molecule type" value="Genomic_DNA"/>
</dbReference>
<protein>
    <submittedName>
        <fullName evidence="1 3">Uncharacterized protein</fullName>
    </submittedName>
</protein>
<evidence type="ECO:0000313" key="4">
    <source>
        <dbReference type="Proteomes" id="UP000006727"/>
    </source>
</evidence>
<evidence type="ECO:0000313" key="3">
    <source>
        <dbReference type="EnsemblPlants" id="PAC:32966736.CDS.1"/>
    </source>
</evidence>
<reference evidence="3" key="3">
    <citation type="submission" date="2020-12" db="UniProtKB">
        <authorList>
            <consortium name="EnsemblPlants"/>
        </authorList>
    </citation>
    <scope>IDENTIFICATION</scope>
</reference>
<dbReference type="Proteomes" id="UP000006727">
    <property type="component" value="Chromosome 1"/>
</dbReference>
<dbReference type="PANTHER" id="PTHR37181">
    <property type="entry name" value="F6A14.6 PROTEIN"/>
    <property type="match status" value="1"/>
</dbReference>